<keyword evidence="4 7" id="KW-0406">Ion transport</keyword>
<dbReference type="RefSeq" id="WP_009136512.1">
    <property type="nucleotide sequence ID" value="NZ_JH594596.1"/>
</dbReference>
<dbReference type="Proteomes" id="UP000004892">
    <property type="component" value="Unassembled WGS sequence"/>
</dbReference>
<keyword evidence="6 7" id="KW-0066">ATP synthesis</keyword>
<dbReference type="HOGENOM" id="CLU_085114_4_0_10"/>
<dbReference type="GO" id="GO:0005886">
    <property type="term" value="C:plasma membrane"/>
    <property type="evidence" value="ECO:0007669"/>
    <property type="project" value="UniProtKB-SubCell"/>
</dbReference>
<evidence type="ECO:0000256" key="5">
    <source>
        <dbReference type="ARBA" id="ARBA00023136"/>
    </source>
</evidence>
<evidence type="ECO:0000256" key="7">
    <source>
        <dbReference type="HAMAP-Rule" id="MF_01416"/>
    </source>
</evidence>
<dbReference type="GO" id="GO:0045259">
    <property type="term" value="C:proton-transporting ATP synthase complex"/>
    <property type="evidence" value="ECO:0007669"/>
    <property type="project" value="UniProtKB-KW"/>
</dbReference>
<proteinExistence type="inferred from homology"/>
<accession>H1DGH8</accession>
<dbReference type="InterPro" id="IPR000711">
    <property type="entry name" value="ATPase_OSCP/dsu"/>
</dbReference>
<gene>
    <name evidence="7" type="primary">atpH</name>
    <name evidence="8" type="ORF">HMPREF9449_01364</name>
</gene>
<evidence type="ECO:0000313" key="9">
    <source>
        <dbReference type="Proteomes" id="UP000004892"/>
    </source>
</evidence>
<dbReference type="eggNOG" id="COG0712">
    <property type="taxonomic scope" value="Bacteria"/>
</dbReference>
<reference evidence="8 9" key="1">
    <citation type="submission" date="2012-01" db="EMBL/GenBank/DDBJ databases">
        <title>The Genome Sequence of Odoribacter laneus YIT 12061.</title>
        <authorList>
            <consortium name="The Broad Institute Genome Sequencing Platform"/>
            <person name="Earl A."/>
            <person name="Ward D."/>
            <person name="Feldgarden M."/>
            <person name="Gevers D."/>
            <person name="Morotomi M."/>
            <person name="Young S.K."/>
            <person name="Zeng Q."/>
            <person name="Gargeya S."/>
            <person name="Fitzgerald M."/>
            <person name="Haas B."/>
            <person name="Abouelleil A."/>
            <person name="Alvarado L."/>
            <person name="Arachchi H.M."/>
            <person name="Berlin A."/>
            <person name="Chapman S.B."/>
            <person name="Gearin G."/>
            <person name="Goldberg J."/>
            <person name="Griggs A."/>
            <person name="Gujja S."/>
            <person name="Hansen M."/>
            <person name="Heiman D."/>
            <person name="Howarth C."/>
            <person name="Larimer J."/>
            <person name="Lui A."/>
            <person name="MacDonald P.J.P."/>
            <person name="McCowen C."/>
            <person name="Montmayeur A."/>
            <person name="Murphy C."/>
            <person name="Neiman D."/>
            <person name="Pearson M."/>
            <person name="Priest M."/>
            <person name="Roberts A."/>
            <person name="Saif S."/>
            <person name="Shea T."/>
            <person name="Sisk P."/>
            <person name="Stolte C."/>
            <person name="Sykes S."/>
            <person name="Wortman J."/>
            <person name="Nusbaum C."/>
            <person name="Birren B."/>
        </authorList>
    </citation>
    <scope>NUCLEOTIDE SEQUENCE [LARGE SCALE GENOMIC DNA]</scope>
    <source>
        <strain evidence="8 9">YIT 12061</strain>
    </source>
</reference>
<dbReference type="InterPro" id="IPR026015">
    <property type="entry name" value="ATP_synth_OSCP/delta_N_sf"/>
</dbReference>
<comment type="subcellular location">
    <subcellularLocation>
        <location evidence="7">Cell membrane</location>
        <topology evidence="7">Peripheral membrane protein</topology>
    </subcellularLocation>
    <subcellularLocation>
        <location evidence="1">Membrane</location>
    </subcellularLocation>
</comment>
<dbReference type="STRING" id="742817.HMPREF9449_01364"/>
<evidence type="ECO:0000256" key="4">
    <source>
        <dbReference type="ARBA" id="ARBA00023065"/>
    </source>
</evidence>
<evidence type="ECO:0000256" key="3">
    <source>
        <dbReference type="ARBA" id="ARBA00022781"/>
    </source>
</evidence>
<dbReference type="Gene3D" id="1.10.520.20">
    <property type="entry name" value="N-terminal domain of the delta subunit of the F1F0-ATP synthase"/>
    <property type="match status" value="1"/>
</dbReference>
<keyword evidence="5 7" id="KW-0472">Membrane</keyword>
<evidence type="ECO:0000256" key="1">
    <source>
        <dbReference type="ARBA" id="ARBA00004370"/>
    </source>
</evidence>
<dbReference type="Pfam" id="PF00213">
    <property type="entry name" value="OSCP"/>
    <property type="match status" value="1"/>
</dbReference>
<organism evidence="8 9">
    <name type="scientific">Odoribacter laneus YIT 12061</name>
    <dbReference type="NCBI Taxonomy" id="742817"/>
    <lineage>
        <taxon>Bacteria</taxon>
        <taxon>Pseudomonadati</taxon>
        <taxon>Bacteroidota</taxon>
        <taxon>Bacteroidia</taxon>
        <taxon>Bacteroidales</taxon>
        <taxon>Odoribacteraceae</taxon>
        <taxon>Odoribacter</taxon>
    </lineage>
</organism>
<name>H1DGH8_9BACT</name>
<dbReference type="NCBIfam" id="NF009964">
    <property type="entry name" value="PRK13429.1-3"/>
    <property type="match status" value="1"/>
</dbReference>
<evidence type="ECO:0000256" key="6">
    <source>
        <dbReference type="ARBA" id="ARBA00023310"/>
    </source>
</evidence>
<evidence type="ECO:0000313" key="8">
    <source>
        <dbReference type="EMBL" id="EHP47962.1"/>
    </source>
</evidence>
<keyword evidence="2 7" id="KW-0813">Transport</keyword>
<dbReference type="AlphaFoldDB" id="H1DGH8"/>
<dbReference type="NCBIfam" id="TIGR01145">
    <property type="entry name" value="ATP_synt_delta"/>
    <property type="match status" value="1"/>
</dbReference>
<keyword evidence="7" id="KW-1003">Cell membrane</keyword>
<sequence>MNEGLISQRYAKALFRYAKELGVEELVYEKMKLFLENYEAYPDLQKALLNPVLSPRDKELLLSTAIGIEPGEAYIRAIRLLIKNHRESYLRTIAFIYEDIYRKANGIIRVNIITAQELAPAVMEKIQKLVTEHTSRQVEFSSSIDPQIIGGFILKIGSEQLDASVRKELKQIRSALLNV</sequence>
<dbReference type="HAMAP" id="MF_01416">
    <property type="entry name" value="ATP_synth_delta_bact"/>
    <property type="match status" value="1"/>
</dbReference>
<keyword evidence="3 7" id="KW-0375">Hydrogen ion transport</keyword>
<dbReference type="GO" id="GO:0046933">
    <property type="term" value="F:proton-transporting ATP synthase activity, rotational mechanism"/>
    <property type="evidence" value="ECO:0007669"/>
    <property type="project" value="UniProtKB-UniRule"/>
</dbReference>
<dbReference type="GeneID" id="98068937"/>
<dbReference type="PRINTS" id="PR00125">
    <property type="entry name" value="ATPASEDELTA"/>
</dbReference>
<dbReference type="PANTHER" id="PTHR11910">
    <property type="entry name" value="ATP SYNTHASE DELTA CHAIN"/>
    <property type="match status" value="1"/>
</dbReference>
<comment type="function">
    <text evidence="7">This protein is part of the stalk that links CF(0) to CF(1). It either transmits conformational changes from CF(0) to CF(1) or is implicated in proton conduction.</text>
</comment>
<comment type="caution">
    <text evidence="8">The sequence shown here is derived from an EMBL/GenBank/DDBJ whole genome shotgun (WGS) entry which is preliminary data.</text>
</comment>
<protein>
    <recommendedName>
        <fullName evidence="7">ATP synthase subunit delta</fullName>
    </recommendedName>
    <alternativeName>
        <fullName evidence="7">ATP synthase F(1) sector subunit delta</fullName>
    </alternativeName>
    <alternativeName>
        <fullName evidence="7">F-type ATPase subunit delta</fullName>
        <shortName evidence="7">F-ATPase subunit delta</shortName>
    </alternativeName>
</protein>
<dbReference type="InterPro" id="IPR020781">
    <property type="entry name" value="ATPase_OSCP/d_CS"/>
</dbReference>
<keyword evidence="7" id="KW-0139">CF(1)</keyword>
<evidence type="ECO:0000256" key="2">
    <source>
        <dbReference type="ARBA" id="ARBA00022448"/>
    </source>
</evidence>
<dbReference type="SUPFAM" id="SSF47928">
    <property type="entry name" value="N-terminal domain of the delta subunit of the F1F0-ATP synthase"/>
    <property type="match status" value="1"/>
</dbReference>
<comment type="similarity">
    <text evidence="7">Belongs to the ATPase delta chain family.</text>
</comment>
<dbReference type="PATRIC" id="fig|742817.3.peg.1447"/>
<keyword evidence="9" id="KW-1185">Reference proteome</keyword>
<dbReference type="PROSITE" id="PS00389">
    <property type="entry name" value="ATPASE_DELTA"/>
    <property type="match status" value="1"/>
</dbReference>
<dbReference type="EMBL" id="ADMC01000021">
    <property type="protein sequence ID" value="EHP47962.1"/>
    <property type="molecule type" value="Genomic_DNA"/>
</dbReference>
<comment type="function">
    <text evidence="7">F(1)F(0) ATP synthase produces ATP from ADP in the presence of a proton or sodium gradient. F-type ATPases consist of two structural domains, F(1) containing the extramembraneous catalytic core and F(0) containing the membrane proton channel, linked together by a central stalk and a peripheral stalk. During catalysis, ATP synthesis in the catalytic domain of F(1) is coupled via a rotary mechanism of the central stalk subunits to proton translocation.</text>
</comment>